<dbReference type="InterPro" id="IPR000182">
    <property type="entry name" value="GNAT_dom"/>
</dbReference>
<dbReference type="OrthoDB" id="5343688at2759"/>
<gene>
    <name evidence="3" type="ORF">EJ05DRAFT_479536</name>
</gene>
<dbReference type="GO" id="GO:0016747">
    <property type="term" value="F:acyltransferase activity, transferring groups other than amino-acyl groups"/>
    <property type="evidence" value="ECO:0007669"/>
    <property type="project" value="InterPro"/>
</dbReference>
<dbReference type="RefSeq" id="XP_033597014.1">
    <property type="nucleotide sequence ID" value="XM_033744690.1"/>
</dbReference>
<sequence>MVRHLSAPLYVNSVGDKIPLIPGFKTSAVFLTSLSANLRIPDDELYPTPISTPSFRGSDAIPLPSLSSLSAMTLPHEASVADAQALNDPLDAPAPSPLADVPELTTYTAKSHEDRVAALKLVADSIAEQRNATSRSIIYNPTILSIYAAIVGFGVRYFYDGFDTLPVIITTLIGATMTALIAVRWFAGPYIDLAEKIGWDWLGEDQMIITKWGDKVIGTVIIGWARPGSPNGSKKEKKKNEKRKWGVVRAWTVAVKYRGKGVAKALLEDAVQEVKKQGGEGIEFSDEHANHHRVLPTYFNKGIDADEQRAFDLLHALSSIKGTFKNRR</sequence>
<keyword evidence="1" id="KW-0812">Transmembrane</keyword>
<organism evidence="3 4">
    <name type="scientific">Pseudovirgaria hyperparasitica</name>
    <dbReference type="NCBI Taxonomy" id="470096"/>
    <lineage>
        <taxon>Eukaryota</taxon>
        <taxon>Fungi</taxon>
        <taxon>Dikarya</taxon>
        <taxon>Ascomycota</taxon>
        <taxon>Pezizomycotina</taxon>
        <taxon>Dothideomycetes</taxon>
        <taxon>Dothideomycetes incertae sedis</taxon>
        <taxon>Acrospermales</taxon>
        <taxon>Acrospermaceae</taxon>
        <taxon>Pseudovirgaria</taxon>
    </lineage>
</organism>
<evidence type="ECO:0000256" key="1">
    <source>
        <dbReference type="SAM" id="Phobius"/>
    </source>
</evidence>
<dbReference type="Gene3D" id="3.40.630.30">
    <property type="match status" value="1"/>
</dbReference>
<evidence type="ECO:0000313" key="3">
    <source>
        <dbReference type="EMBL" id="KAF2754563.1"/>
    </source>
</evidence>
<feature type="transmembrane region" description="Helical" evidence="1">
    <location>
        <begin position="137"/>
        <end position="159"/>
    </location>
</feature>
<name>A0A6A6VWE1_9PEZI</name>
<dbReference type="SUPFAM" id="SSF55729">
    <property type="entry name" value="Acyl-CoA N-acyltransferases (Nat)"/>
    <property type="match status" value="1"/>
</dbReference>
<feature type="domain" description="N-acetyltransferase" evidence="2">
    <location>
        <begin position="167"/>
        <end position="328"/>
    </location>
</feature>
<evidence type="ECO:0000313" key="4">
    <source>
        <dbReference type="Proteomes" id="UP000799437"/>
    </source>
</evidence>
<feature type="transmembrane region" description="Helical" evidence="1">
    <location>
        <begin position="165"/>
        <end position="187"/>
    </location>
</feature>
<dbReference type="GeneID" id="54485744"/>
<dbReference type="Pfam" id="PF00583">
    <property type="entry name" value="Acetyltransf_1"/>
    <property type="match status" value="1"/>
</dbReference>
<dbReference type="CDD" id="cd04301">
    <property type="entry name" value="NAT_SF"/>
    <property type="match status" value="1"/>
</dbReference>
<dbReference type="InterPro" id="IPR016181">
    <property type="entry name" value="Acyl_CoA_acyltransferase"/>
</dbReference>
<dbReference type="EMBL" id="ML996580">
    <property type="protein sequence ID" value="KAF2754563.1"/>
    <property type="molecule type" value="Genomic_DNA"/>
</dbReference>
<accession>A0A6A6VWE1</accession>
<dbReference type="PROSITE" id="PS51186">
    <property type="entry name" value="GNAT"/>
    <property type="match status" value="1"/>
</dbReference>
<keyword evidence="1" id="KW-0472">Membrane</keyword>
<keyword evidence="1" id="KW-1133">Transmembrane helix</keyword>
<dbReference type="AlphaFoldDB" id="A0A6A6VWE1"/>
<reference evidence="3" key="1">
    <citation type="journal article" date="2020" name="Stud. Mycol.">
        <title>101 Dothideomycetes genomes: a test case for predicting lifestyles and emergence of pathogens.</title>
        <authorList>
            <person name="Haridas S."/>
            <person name="Albert R."/>
            <person name="Binder M."/>
            <person name="Bloem J."/>
            <person name="Labutti K."/>
            <person name="Salamov A."/>
            <person name="Andreopoulos B."/>
            <person name="Baker S."/>
            <person name="Barry K."/>
            <person name="Bills G."/>
            <person name="Bluhm B."/>
            <person name="Cannon C."/>
            <person name="Castanera R."/>
            <person name="Culley D."/>
            <person name="Daum C."/>
            <person name="Ezra D."/>
            <person name="Gonzalez J."/>
            <person name="Henrissat B."/>
            <person name="Kuo A."/>
            <person name="Liang C."/>
            <person name="Lipzen A."/>
            <person name="Lutzoni F."/>
            <person name="Magnuson J."/>
            <person name="Mondo S."/>
            <person name="Nolan M."/>
            <person name="Ohm R."/>
            <person name="Pangilinan J."/>
            <person name="Park H.-J."/>
            <person name="Ramirez L."/>
            <person name="Alfaro M."/>
            <person name="Sun H."/>
            <person name="Tritt A."/>
            <person name="Yoshinaga Y."/>
            <person name="Zwiers L.-H."/>
            <person name="Turgeon B."/>
            <person name="Goodwin S."/>
            <person name="Spatafora J."/>
            <person name="Crous P."/>
            <person name="Grigoriev I."/>
        </authorList>
    </citation>
    <scope>NUCLEOTIDE SEQUENCE</scope>
    <source>
        <strain evidence="3">CBS 121739</strain>
    </source>
</reference>
<dbReference type="Proteomes" id="UP000799437">
    <property type="component" value="Unassembled WGS sequence"/>
</dbReference>
<keyword evidence="4" id="KW-1185">Reference proteome</keyword>
<proteinExistence type="predicted"/>
<evidence type="ECO:0000259" key="2">
    <source>
        <dbReference type="PROSITE" id="PS51186"/>
    </source>
</evidence>
<protein>
    <recommendedName>
        <fullName evidence="2">N-acetyltransferase domain-containing protein</fullName>
    </recommendedName>
</protein>